<keyword evidence="4 7" id="KW-1133">Transmembrane helix</keyword>
<evidence type="ECO:0000256" key="6">
    <source>
        <dbReference type="SAM" id="MobiDB-lite"/>
    </source>
</evidence>
<dbReference type="InterPro" id="IPR005498">
    <property type="entry name" value="T4SS_VirB10/TraB/TrbI"/>
</dbReference>
<evidence type="ECO:0000256" key="1">
    <source>
        <dbReference type="ARBA" id="ARBA00004167"/>
    </source>
</evidence>
<geneLocation type="plasmid" evidence="8">
    <name>pNGTCDC08107</name>
</geneLocation>
<dbReference type="Pfam" id="PF03743">
    <property type="entry name" value="TrbI"/>
    <property type="match status" value="1"/>
</dbReference>
<proteinExistence type="inferred from homology"/>
<feature type="transmembrane region" description="Helical" evidence="7">
    <location>
        <begin position="34"/>
        <end position="55"/>
    </location>
</feature>
<reference evidence="8" key="2">
    <citation type="journal article" date="2011" name="J. Bacteriol.">
        <title>Draft genome sequence of a dominant, multidrug-resistant Neisseria gonorrhoeae strain, TCDC-NG08107, from a sexual group at high risk of acquiring human immunodeficiency virus infection and syphilis.</title>
        <authorList>
            <person name="Chen C.C."/>
            <person name="Hsia K.C."/>
            <person name="Huang C.T."/>
            <person name="Wong W.W."/>
            <person name="Yen M.Y."/>
            <person name="Li L.H."/>
            <person name="Lin K.Y."/>
            <person name="Chen K.W."/>
            <person name="Li S.Y."/>
        </authorList>
    </citation>
    <scope>NUCLEOTIDE SEQUENCE</scope>
    <source>
        <strain evidence="8">TCDC-NG08107</strain>
        <plasmid evidence="8">pNGTCDC08107</plasmid>
    </source>
</reference>
<comment type="similarity">
    <text evidence="2">Belongs to the TrbI/VirB10 family.</text>
</comment>
<keyword evidence="8" id="KW-0614">Plasmid</keyword>
<dbReference type="BioCyc" id="NGON940296:GLHN-2234-MONOMER"/>
<organism evidence="8">
    <name type="scientific">Neisseria gonorrhoeae TCDC-NG08107</name>
    <dbReference type="NCBI Taxonomy" id="940296"/>
    <lineage>
        <taxon>Bacteria</taxon>
        <taxon>Pseudomonadati</taxon>
        <taxon>Pseudomonadota</taxon>
        <taxon>Betaproteobacteria</taxon>
        <taxon>Neisseriales</taxon>
        <taxon>Neisseriaceae</taxon>
        <taxon>Neisseria</taxon>
    </lineage>
</organism>
<comment type="subcellular location">
    <subcellularLocation>
        <location evidence="1">Membrane</location>
        <topology evidence="1">Single-pass membrane protein</topology>
    </subcellularLocation>
</comment>
<evidence type="ECO:0000256" key="5">
    <source>
        <dbReference type="ARBA" id="ARBA00023136"/>
    </source>
</evidence>
<dbReference type="EMBL" id="CP002441">
    <property type="protein sequence ID" value="ADV09155.1"/>
    <property type="molecule type" value="Genomic_DNA"/>
</dbReference>
<sequence>MSQSTEDLLNASRSPSIAPDTSGRRPGVRRLNNIPIYIVGGVVLGFALLIALVAATKGQQSAGQATQGDGKDATRMADSLLNELPQEGGLITAKASEPAMPALPDGMASAPDLPASAPTSLPMVPDMANLPATPPEVDQEAEQIRQAKAQMFQAALAAPTKVDVVASTSRGSSGLYTAALSSSGSGTPNRSEMLAQIAEVQRMSENAGSNPAEVERVYNQQLANAQQMAAAGGQDGVQGAGGMPGLNTPPTPGNIPRQTAQNGGNNWRLESQVERPNAYMIRSGAVIPATLISGINSDLPGMVQAQISQNVYDTATGRHLLLPQGSRLVGTYSSGINLGQRRLFIAWNRIIFPDGKALDIGDMPGASGAGYAGFSDRINNHYGRLWGNALMLSLVGASITYGVDKNSNNNNNGNNNGNNSTVRGALSESLGQTFGQAVSQSIQKNMNVSPTLEIRPGYRFNVILTKDIDFSKPYRSFDY</sequence>
<dbReference type="CDD" id="cd16429">
    <property type="entry name" value="VirB10"/>
    <property type="match status" value="1"/>
</dbReference>
<accession>A0A171IPU0</accession>
<evidence type="ECO:0000256" key="7">
    <source>
        <dbReference type="SAM" id="Phobius"/>
    </source>
</evidence>
<keyword evidence="3 7" id="KW-0812">Transmembrane</keyword>
<name>A0A171IPU0_NEIGO</name>
<evidence type="ECO:0000313" key="8">
    <source>
        <dbReference type="EMBL" id="ADV09155.1"/>
    </source>
</evidence>
<gene>
    <name evidence="8" type="ORF">NGTW08_p0025</name>
</gene>
<evidence type="ECO:0000256" key="4">
    <source>
        <dbReference type="ARBA" id="ARBA00022989"/>
    </source>
</evidence>
<evidence type="ECO:0000256" key="2">
    <source>
        <dbReference type="ARBA" id="ARBA00010265"/>
    </source>
</evidence>
<feature type="compositionally biased region" description="Polar residues" evidence="6">
    <location>
        <begin position="1"/>
        <end position="15"/>
    </location>
</feature>
<keyword evidence="5 7" id="KW-0472">Membrane</keyword>
<evidence type="ECO:0000256" key="3">
    <source>
        <dbReference type="ARBA" id="ARBA00022692"/>
    </source>
</evidence>
<protein>
    <submittedName>
        <fullName evidence="8">TrbI</fullName>
    </submittedName>
</protein>
<dbReference type="GO" id="GO:0016020">
    <property type="term" value="C:membrane"/>
    <property type="evidence" value="ECO:0007669"/>
    <property type="project" value="UniProtKB-SubCell"/>
</dbReference>
<reference evidence="8" key="1">
    <citation type="submission" date="2010-12" db="EMBL/GenBank/DDBJ databases">
        <authorList>
            <person name="Wang C.B."/>
            <person name="He X.J."/>
        </authorList>
    </citation>
    <scope>NUCLEOTIDE SEQUENCE</scope>
    <source>
        <strain evidence="8">TCDC-NG08107</strain>
        <plasmid evidence="8">pNGTCDC08107</plasmid>
    </source>
</reference>
<feature type="region of interest" description="Disordered" evidence="6">
    <location>
        <begin position="1"/>
        <end position="26"/>
    </location>
</feature>
<dbReference type="InterPro" id="IPR042217">
    <property type="entry name" value="T4SS_VirB10/TrbI"/>
</dbReference>
<dbReference type="AlphaFoldDB" id="A0A171IPU0"/>
<dbReference type="Gene3D" id="2.40.128.260">
    <property type="entry name" value="Type IV secretion system, VirB10/TraB/TrbI"/>
    <property type="match status" value="1"/>
</dbReference>